<name>A0A9D4GPU8_DREPO</name>
<dbReference type="Pfam" id="PF13613">
    <property type="entry name" value="HTH_Tnp_4"/>
    <property type="match status" value="1"/>
</dbReference>
<accession>A0A9D4GPU8</accession>
<dbReference type="PANTHER" id="PTHR23080">
    <property type="entry name" value="THAP DOMAIN PROTEIN"/>
    <property type="match status" value="1"/>
</dbReference>
<sequence>MLLYTSFPVDVFQVLVGVLKRLAPFNYSAGWTVACFSLEDQLLITLMKLRLNCKDLDLAVRFDTSSGTVSNIINTYISVLHEILFEGILLKVGIPSQLKCMPKSFEDFSSAI</sequence>
<evidence type="ECO:0000259" key="1">
    <source>
        <dbReference type="Pfam" id="PF13613"/>
    </source>
</evidence>
<feature type="domain" description="Transposase Helix-turn-helix" evidence="1">
    <location>
        <begin position="37"/>
        <end position="84"/>
    </location>
</feature>
<reference evidence="2" key="2">
    <citation type="submission" date="2020-11" db="EMBL/GenBank/DDBJ databases">
        <authorList>
            <person name="McCartney M.A."/>
            <person name="Auch B."/>
            <person name="Kono T."/>
            <person name="Mallez S."/>
            <person name="Becker A."/>
            <person name="Gohl D.M."/>
            <person name="Silverstein K.A.T."/>
            <person name="Koren S."/>
            <person name="Bechman K.B."/>
            <person name="Herman A."/>
            <person name="Abrahante J.E."/>
            <person name="Garbe J."/>
        </authorList>
    </citation>
    <scope>NUCLEOTIDE SEQUENCE</scope>
    <source>
        <strain evidence="2">Duluth1</strain>
        <tissue evidence="2">Whole animal</tissue>
    </source>
</reference>
<organism evidence="2 3">
    <name type="scientific">Dreissena polymorpha</name>
    <name type="common">Zebra mussel</name>
    <name type="synonym">Mytilus polymorpha</name>
    <dbReference type="NCBI Taxonomy" id="45954"/>
    <lineage>
        <taxon>Eukaryota</taxon>
        <taxon>Metazoa</taxon>
        <taxon>Spiralia</taxon>
        <taxon>Lophotrochozoa</taxon>
        <taxon>Mollusca</taxon>
        <taxon>Bivalvia</taxon>
        <taxon>Autobranchia</taxon>
        <taxon>Heteroconchia</taxon>
        <taxon>Euheterodonta</taxon>
        <taxon>Imparidentia</taxon>
        <taxon>Neoheterodontei</taxon>
        <taxon>Myida</taxon>
        <taxon>Dreissenoidea</taxon>
        <taxon>Dreissenidae</taxon>
        <taxon>Dreissena</taxon>
    </lineage>
</organism>
<proteinExistence type="predicted"/>
<evidence type="ECO:0000313" key="2">
    <source>
        <dbReference type="EMBL" id="KAH3821154.1"/>
    </source>
</evidence>
<keyword evidence="3" id="KW-1185">Reference proteome</keyword>
<evidence type="ECO:0000313" key="3">
    <source>
        <dbReference type="Proteomes" id="UP000828390"/>
    </source>
</evidence>
<reference evidence="2" key="1">
    <citation type="journal article" date="2019" name="bioRxiv">
        <title>The Genome of the Zebra Mussel, Dreissena polymorpha: A Resource for Invasive Species Research.</title>
        <authorList>
            <person name="McCartney M.A."/>
            <person name="Auch B."/>
            <person name="Kono T."/>
            <person name="Mallez S."/>
            <person name="Zhang Y."/>
            <person name="Obille A."/>
            <person name="Becker A."/>
            <person name="Abrahante J.E."/>
            <person name="Garbe J."/>
            <person name="Badalamenti J.P."/>
            <person name="Herman A."/>
            <person name="Mangelson H."/>
            <person name="Liachko I."/>
            <person name="Sullivan S."/>
            <person name="Sone E.D."/>
            <person name="Koren S."/>
            <person name="Silverstein K.A.T."/>
            <person name="Beckman K.B."/>
            <person name="Gohl D.M."/>
        </authorList>
    </citation>
    <scope>NUCLEOTIDE SEQUENCE</scope>
    <source>
        <strain evidence="2">Duluth1</strain>
        <tissue evidence="2">Whole animal</tissue>
    </source>
</reference>
<dbReference type="EMBL" id="JAIWYP010000005">
    <property type="protein sequence ID" value="KAH3821154.1"/>
    <property type="molecule type" value="Genomic_DNA"/>
</dbReference>
<gene>
    <name evidence="2" type="ORF">DPMN_122914</name>
</gene>
<dbReference type="AlphaFoldDB" id="A0A9D4GPU8"/>
<comment type="caution">
    <text evidence="2">The sequence shown here is derived from an EMBL/GenBank/DDBJ whole genome shotgun (WGS) entry which is preliminary data.</text>
</comment>
<dbReference type="InterPro" id="IPR027805">
    <property type="entry name" value="Transposase_HTH_dom"/>
</dbReference>
<dbReference type="Proteomes" id="UP000828390">
    <property type="component" value="Unassembled WGS sequence"/>
</dbReference>
<protein>
    <recommendedName>
        <fullName evidence="1">Transposase Helix-turn-helix domain-containing protein</fullName>
    </recommendedName>
</protein>